<dbReference type="InterPro" id="IPR038508">
    <property type="entry name" value="ArfGAP_dom_sf"/>
</dbReference>
<dbReference type="InterPro" id="IPR037278">
    <property type="entry name" value="ARFGAP/RecO"/>
</dbReference>
<name>A0A8D9AIG4_9HEMI</name>
<dbReference type="InterPro" id="IPR047161">
    <property type="entry name" value="GIT-like"/>
</dbReference>
<dbReference type="CDD" id="cd08833">
    <property type="entry name" value="ArfGap_GIT"/>
    <property type="match status" value="1"/>
</dbReference>
<reference evidence="4" key="1">
    <citation type="submission" date="2021-05" db="EMBL/GenBank/DDBJ databases">
        <authorList>
            <person name="Alioto T."/>
            <person name="Alioto T."/>
            <person name="Gomez Garrido J."/>
        </authorList>
    </citation>
    <scope>NUCLEOTIDE SEQUENCE</scope>
</reference>
<dbReference type="PANTHER" id="PTHR46097:SF3">
    <property type="entry name" value="ARF GTPASE-ACTIVATING PROTEIN GIT"/>
    <property type="match status" value="1"/>
</dbReference>
<dbReference type="InterPro" id="IPR001164">
    <property type="entry name" value="ArfGAP_dom"/>
</dbReference>
<feature type="compositionally biased region" description="Polar residues" evidence="2">
    <location>
        <begin position="123"/>
        <end position="143"/>
    </location>
</feature>
<dbReference type="GO" id="GO:0008277">
    <property type="term" value="P:regulation of G protein-coupled receptor signaling pathway"/>
    <property type="evidence" value="ECO:0007669"/>
    <property type="project" value="TreeGrafter"/>
</dbReference>
<dbReference type="GO" id="GO:0031267">
    <property type="term" value="F:small GTPase binding"/>
    <property type="evidence" value="ECO:0007669"/>
    <property type="project" value="TreeGrafter"/>
</dbReference>
<dbReference type="GO" id="GO:0098793">
    <property type="term" value="C:presynapse"/>
    <property type="evidence" value="ECO:0007669"/>
    <property type="project" value="GOC"/>
</dbReference>
<accession>A0A8D9AIG4</accession>
<evidence type="ECO:0000313" key="4">
    <source>
        <dbReference type="EMBL" id="CAG6765849.1"/>
    </source>
</evidence>
<keyword evidence="1" id="KW-0863">Zinc-finger</keyword>
<dbReference type="Pfam" id="PF01412">
    <property type="entry name" value="ArfGap"/>
    <property type="match status" value="1"/>
</dbReference>
<keyword evidence="1" id="KW-0862">Zinc</keyword>
<dbReference type="GO" id="GO:0007420">
    <property type="term" value="P:brain development"/>
    <property type="evidence" value="ECO:0007669"/>
    <property type="project" value="InterPro"/>
</dbReference>
<evidence type="ECO:0000256" key="1">
    <source>
        <dbReference type="PROSITE-ProRule" id="PRU00288"/>
    </source>
</evidence>
<dbReference type="AlphaFoldDB" id="A0A8D9AIG4"/>
<evidence type="ECO:0000256" key="2">
    <source>
        <dbReference type="SAM" id="MobiDB-lite"/>
    </source>
</evidence>
<dbReference type="GO" id="GO:0008270">
    <property type="term" value="F:zinc ion binding"/>
    <property type="evidence" value="ECO:0007669"/>
    <property type="project" value="UniProtKB-KW"/>
</dbReference>
<feature type="region of interest" description="Disordered" evidence="2">
    <location>
        <begin position="122"/>
        <end position="143"/>
    </location>
</feature>
<sequence>MCSKTKICADCSATDPKWGILNKGVFVCDACCSIHRSLGRHISQVKYLDSSTWPPSLLSMLMTLTNGGANCLWEHSLCESKANKNQKKPSSSDPLQRKAEFIKAKYEQLSFVLRSSDTEEDLNQQLHSSVRTSNLDPPKNITS</sequence>
<protein>
    <submittedName>
        <fullName evidence="4">ARF GTPase-activating protein GIT2</fullName>
    </submittedName>
</protein>
<dbReference type="SMART" id="SM00105">
    <property type="entry name" value="ArfGap"/>
    <property type="match status" value="1"/>
</dbReference>
<dbReference type="PANTHER" id="PTHR46097">
    <property type="entry name" value="G PROTEIN-COUPLED RECEPTOR KINASE INTERACTING ARFGAP"/>
    <property type="match status" value="1"/>
</dbReference>
<dbReference type="SUPFAM" id="SSF57863">
    <property type="entry name" value="ArfGap/RecO-like zinc finger"/>
    <property type="match status" value="1"/>
</dbReference>
<organism evidence="4">
    <name type="scientific">Cacopsylla melanoneura</name>
    <dbReference type="NCBI Taxonomy" id="428564"/>
    <lineage>
        <taxon>Eukaryota</taxon>
        <taxon>Metazoa</taxon>
        <taxon>Ecdysozoa</taxon>
        <taxon>Arthropoda</taxon>
        <taxon>Hexapoda</taxon>
        <taxon>Insecta</taxon>
        <taxon>Pterygota</taxon>
        <taxon>Neoptera</taxon>
        <taxon>Paraneoptera</taxon>
        <taxon>Hemiptera</taxon>
        <taxon>Sternorrhyncha</taxon>
        <taxon>Psylloidea</taxon>
        <taxon>Psyllidae</taxon>
        <taxon>Psyllinae</taxon>
        <taxon>Cacopsylla</taxon>
    </lineage>
</organism>
<dbReference type="GO" id="GO:0036465">
    <property type="term" value="P:synaptic vesicle recycling"/>
    <property type="evidence" value="ECO:0007669"/>
    <property type="project" value="TreeGrafter"/>
</dbReference>
<dbReference type="PROSITE" id="PS50115">
    <property type="entry name" value="ARFGAP"/>
    <property type="match status" value="1"/>
</dbReference>
<feature type="domain" description="Arf-GAP" evidence="3">
    <location>
        <begin position="1"/>
        <end position="119"/>
    </location>
</feature>
<dbReference type="GO" id="GO:0032012">
    <property type="term" value="P:regulation of ARF protein signal transduction"/>
    <property type="evidence" value="ECO:0007669"/>
    <property type="project" value="InterPro"/>
</dbReference>
<keyword evidence="1" id="KW-0479">Metal-binding</keyword>
<evidence type="ECO:0000259" key="3">
    <source>
        <dbReference type="PROSITE" id="PS50115"/>
    </source>
</evidence>
<dbReference type="PRINTS" id="PR00405">
    <property type="entry name" value="REVINTRACTNG"/>
</dbReference>
<proteinExistence type="predicted"/>
<dbReference type="GO" id="GO:0005096">
    <property type="term" value="F:GTPase activator activity"/>
    <property type="evidence" value="ECO:0007669"/>
    <property type="project" value="InterPro"/>
</dbReference>
<dbReference type="Gene3D" id="1.10.220.150">
    <property type="entry name" value="Arf GTPase activating protein"/>
    <property type="match status" value="1"/>
</dbReference>
<dbReference type="EMBL" id="HBUF01569350">
    <property type="protein sequence ID" value="CAG6765849.1"/>
    <property type="molecule type" value="Transcribed_RNA"/>
</dbReference>